<reference evidence="2 3" key="1">
    <citation type="submission" date="2024-02" db="EMBL/GenBank/DDBJ databases">
        <title>High-quality chromosome-scale genome assembly of Pensacola bahiagrass (Paspalum notatum Flugge var. saurae).</title>
        <authorList>
            <person name="Vega J.M."/>
            <person name="Podio M."/>
            <person name="Orjuela J."/>
            <person name="Siena L.A."/>
            <person name="Pessino S.C."/>
            <person name="Combes M.C."/>
            <person name="Mariac C."/>
            <person name="Albertini E."/>
            <person name="Pupilli F."/>
            <person name="Ortiz J.P.A."/>
            <person name="Leblanc O."/>
        </authorList>
    </citation>
    <scope>NUCLEOTIDE SEQUENCE [LARGE SCALE GENOMIC DNA]</scope>
    <source>
        <strain evidence="2">R1</strain>
        <tissue evidence="2">Leaf</tissue>
    </source>
</reference>
<sequence length="69" mass="7452">MAAGALRLGDGSDHEGDVDPEDLCLEPPAAGFADEEWTLQIECKGAPRQRDVVELVIDKAYITFSNCVC</sequence>
<accession>A0AAQ3UDU2</accession>
<organism evidence="2 3">
    <name type="scientific">Paspalum notatum var. saurae</name>
    <dbReference type="NCBI Taxonomy" id="547442"/>
    <lineage>
        <taxon>Eukaryota</taxon>
        <taxon>Viridiplantae</taxon>
        <taxon>Streptophyta</taxon>
        <taxon>Embryophyta</taxon>
        <taxon>Tracheophyta</taxon>
        <taxon>Spermatophyta</taxon>
        <taxon>Magnoliopsida</taxon>
        <taxon>Liliopsida</taxon>
        <taxon>Poales</taxon>
        <taxon>Poaceae</taxon>
        <taxon>PACMAD clade</taxon>
        <taxon>Panicoideae</taxon>
        <taxon>Andropogonodae</taxon>
        <taxon>Paspaleae</taxon>
        <taxon>Paspalinae</taxon>
        <taxon>Paspalum</taxon>
    </lineage>
</organism>
<dbReference type="EMBL" id="CP144752">
    <property type="protein sequence ID" value="WVZ89986.1"/>
    <property type="molecule type" value="Genomic_DNA"/>
</dbReference>
<protein>
    <submittedName>
        <fullName evidence="2">Uncharacterized protein</fullName>
    </submittedName>
</protein>
<name>A0AAQ3UDU2_PASNO</name>
<keyword evidence="3" id="KW-1185">Reference proteome</keyword>
<dbReference type="AlphaFoldDB" id="A0AAQ3UDU2"/>
<gene>
    <name evidence="2" type="ORF">U9M48_036327</name>
</gene>
<dbReference type="Proteomes" id="UP001341281">
    <property type="component" value="Chromosome 08"/>
</dbReference>
<evidence type="ECO:0000313" key="2">
    <source>
        <dbReference type="EMBL" id="WVZ89986.1"/>
    </source>
</evidence>
<feature type="region of interest" description="Disordered" evidence="1">
    <location>
        <begin position="1"/>
        <end position="20"/>
    </location>
</feature>
<evidence type="ECO:0000256" key="1">
    <source>
        <dbReference type="SAM" id="MobiDB-lite"/>
    </source>
</evidence>
<dbReference type="EMBL" id="CP144752">
    <property type="protein sequence ID" value="WVZ89984.1"/>
    <property type="molecule type" value="Genomic_DNA"/>
</dbReference>
<proteinExistence type="predicted"/>
<evidence type="ECO:0000313" key="3">
    <source>
        <dbReference type="Proteomes" id="UP001341281"/>
    </source>
</evidence>